<dbReference type="Gene3D" id="3.20.70.20">
    <property type="match status" value="1"/>
</dbReference>
<sequence length="366" mass="40197">MVFMRPVVRSVTYFAPLVKELSELEMVLDRAATLLEEAGKALESRGYSVFSKRVSLPQNELGLPKVLELVDKTGAISRGVLVSVGSQPIRKADLEDVAHVLVNGMYASLLFDYERPIDASKTASTVIHRVSEVDPVAGTRLAIGFHERPLETPYFPDSTSSGVEGIGLSFLYPEYLRRLAESGASVSRAFDKLGEEVDSVVHLVKGVTGLRVVVDYSLSPWKDNSVVRLMEAIGYYARKPGFHFGVMTLNAEIRRIATSSGLASGFNEVMLPYAEDDSLVRLGSRGALTAYDLLSYTSVCVAGPDMIVVPWSVDDLEMFILDTYSVSLVKARPAALRVIPVTREPTETVDLGKFGRIPVIPYYPRR</sequence>
<dbReference type="EMBL" id="CP003531">
    <property type="protein sequence ID" value="AFK51787.1"/>
    <property type="molecule type" value="Genomic_DNA"/>
</dbReference>
<dbReference type="STRING" id="1184251.TCELL_1365"/>
<dbReference type="KEGG" id="thg:TCELL_1365"/>
<reference evidence="1 2" key="1">
    <citation type="journal article" date="2012" name="J. Bacteriol.">
        <title>Complete genome sequence of the hyperthermophilic cellulolytic Crenarchaeon 'Thermogladius cellulolyticus' 1633.</title>
        <authorList>
            <person name="Mardanov A.V."/>
            <person name="Kochetkova T.V."/>
            <person name="Beletsky A.V."/>
            <person name="Bonch-Osmolovskaya E.A."/>
            <person name="Ravin N.V."/>
            <person name="Skryabin K.G."/>
        </authorList>
    </citation>
    <scope>NUCLEOTIDE SEQUENCE [LARGE SCALE GENOMIC DNA]</scope>
    <source>
        <strain evidence="2">DSM 22663 / VKM B-2946 / 1633</strain>
    </source>
</reference>
<evidence type="ECO:0000313" key="2">
    <source>
        <dbReference type="Proteomes" id="UP000005270"/>
    </source>
</evidence>
<dbReference type="SUPFAM" id="SSF51998">
    <property type="entry name" value="PFL-like glycyl radical enzymes"/>
    <property type="match status" value="1"/>
</dbReference>
<dbReference type="AlphaFoldDB" id="I3TG99"/>
<dbReference type="HOGENOM" id="CLU_064235_0_0_2"/>
<dbReference type="eggNOG" id="arCOG04321">
    <property type="taxonomic scope" value="Archaea"/>
</dbReference>
<dbReference type="InterPro" id="IPR007841">
    <property type="entry name" value="UPF0210"/>
</dbReference>
<gene>
    <name evidence="1" type="ordered locus">TCELL_1365</name>
</gene>
<dbReference type="Proteomes" id="UP000005270">
    <property type="component" value="Chromosome"/>
</dbReference>
<accession>I3TG99</accession>
<organism evidence="1 2">
    <name type="scientific">Thermogladius calderae (strain DSM 22663 / VKM B-2946 / 1633)</name>
    <dbReference type="NCBI Taxonomy" id="1184251"/>
    <lineage>
        <taxon>Archaea</taxon>
        <taxon>Thermoproteota</taxon>
        <taxon>Thermoprotei</taxon>
        <taxon>Desulfurococcales</taxon>
        <taxon>Desulfurococcaceae</taxon>
        <taxon>Thermogladius</taxon>
    </lineage>
</organism>
<keyword evidence="2" id="KW-1185">Reference proteome</keyword>
<evidence type="ECO:0000313" key="1">
    <source>
        <dbReference type="EMBL" id="AFK51787.1"/>
    </source>
</evidence>
<dbReference type="Pfam" id="PF05167">
    <property type="entry name" value="DUF711"/>
    <property type="match status" value="1"/>
</dbReference>
<proteinExistence type="predicted"/>
<evidence type="ECO:0008006" key="3">
    <source>
        <dbReference type="Google" id="ProtNLM"/>
    </source>
</evidence>
<name>I3TG99_THEC1</name>
<dbReference type="PANTHER" id="PTHR37560:SF2">
    <property type="entry name" value="DUF711 DOMAIN-CONTAINING PROTEIN"/>
    <property type="match status" value="1"/>
</dbReference>
<dbReference type="InParanoid" id="I3TG99"/>
<protein>
    <recommendedName>
        <fullName evidence="3">DUF711 family protein</fullName>
    </recommendedName>
</protein>
<dbReference type="PANTHER" id="PTHR37560">
    <property type="entry name" value="UPF0210 PROTEIN SPR0218"/>
    <property type="match status" value="1"/>
</dbReference>